<dbReference type="InterPro" id="IPR033749">
    <property type="entry name" value="Polyprenyl_synt_CS"/>
</dbReference>
<name>A0A117M081_9BACT</name>
<dbReference type="SUPFAM" id="SSF48576">
    <property type="entry name" value="Terpenoid synthases"/>
    <property type="match status" value="1"/>
</dbReference>
<dbReference type="PATRIC" id="fig|294710.3.peg.1203"/>
<dbReference type="Pfam" id="PF00348">
    <property type="entry name" value="polyprenyl_synt"/>
    <property type="match status" value="1"/>
</dbReference>
<gene>
    <name evidence="7" type="ORF">XD92_0863</name>
</gene>
<dbReference type="InterPro" id="IPR000092">
    <property type="entry name" value="Polyprenyl_synt"/>
</dbReference>
<comment type="similarity">
    <text evidence="2 6">Belongs to the FPP/GGPP synthase family.</text>
</comment>
<dbReference type="Gene3D" id="1.10.600.10">
    <property type="entry name" value="Farnesyl Diphosphate Synthase"/>
    <property type="match status" value="1"/>
</dbReference>
<dbReference type="PROSITE" id="PS00444">
    <property type="entry name" value="POLYPRENYL_SYNTHASE_2"/>
    <property type="match status" value="1"/>
</dbReference>
<dbReference type="AlphaFoldDB" id="A0A117M081"/>
<evidence type="ECO:0000256" key="1">
    <source>
        <dbReference type="ARBA" id="ARBA00001946"/>
    </source>
</evidence>
<comment type="cofactor">
    <cofactor evidence="1">
        <name>Mg(2+)</name>
        <dbReference type="ChEBI" id="CHEBI:18420"/>
    </cofactor>
</comment>
<protein>
    <recommendedName>
        <fullName evidence="9">Polyprenyl synthetase</fullName>
    </recommendedName>
</protein>
<keyword evidence="3 6" id="KW-0808">Transferase</keyword>
<evidence type="ECO:0000313" key="8">
    <source>
        <dbReference type="Proteomes" id="UP000053860"/>
    </source>
</evidence>
<comment type="caution">
    <text evidence="7">The sequence shown here is derived from an EMBL/GenBank/DDBJ whole genome shotgun (WGS) entry which is preliminary data.</text>
</comment>
<evidence type="ECO:0000256" key="4">
    <source>
        <dbReference type="ARBA" id="ARBA00022723"/>
    </source>
</evidence>
<sequence>MDQGQQIRNLLRQELFRFEEYLQASVRSDNPLISEMVGYLFNTSGKRLRPLLVLMTAKACGGIIPETYHGAVSVELLHTATLVHDDVIDKSDLRRGKRSLHEVYDNTQAVLLGDYLLSTALKESAKTKDLDIIQIFAELGQNLAEGELNQFTLADKIIVDEAAYFEVVDKKTASLIRASITIGAMTGGADRAMLSSFSKLGSILGICFQIRDDIFDYFKGDVGKPTGNDIRQGKITLPMIYALQHASDAISDEMMQLITSRNYTDKNITRLLAFAREQGGIDYAYGKIEALIAEAEEIVSGFHFSEEMESLMRLFLSYLKNRKY</sequence>
<dbReference type="Proteomes" id="UP000053860">
    <property type="component" value="Unassembled WGS sequence"/>
</dbReference>
<proteinExistence type="inferred from homology"/>
<dbReference type="PANTHER" id="PTHR12001:SF69">
    <property type="entry name" value="ALL TRANS-POLYPRENYL-DIPHOSPHATE SYNTHASE PDSS1"/>
    <property type="match status" value="1"/>
</dbReference>
<dbReference type="InterPro" id="IPR008949">
    <property type="entry name" value="Isoprenoid_synthase_dom_sf"/>
</dbReference>
<evidence type="ECO:0000313" key="7">
    <source>
        <dbReference type="EMBL" id="KUK77244.1"/>
    </source>
</evidence>
<evidence type="ECO:0000256" key="5">
    <source>
        <dbReference type="ARBA" id="ARBA00022842"/>
    </source>
</evidence>
<keyword evidence="4" id="KW-0479">Metal-binding</keyword>
<dbReference type="EMBL" id="LGGN01000150">
    <property type="protein sequence ID" value="KUK77244.1"/>
    <property type="molecule type" value="Genomic_DNA"/>
</dbReference>
<dbReference type="PROSITE" id="PS00723">
    <property type="entry name" value="POLYPRENYL_SYNTHASE_1"/>
    <property type="match status" value="1"/>
</dbReference>
<evidence type="ECO:0000256" key="6">
    <source>
        <dbReference type="RuleBase" id="RU004466"/>
    </source>
</evidence>
<reference evidence="8" key="1">
    <citation type="journal article" date="2015" name="MBio">
        <title>Genome-Resolved Metagenomic Analysis Reveals Roles for Candidate Phyla and Other Microbial Community Members in Biogeochemical Transformations in Oil Reservoirs.</title>
        <authorList>
            <person name="Hu P."/>
            <person name="Tom L."/>
            <person name="Singh A."/>
            <person name="Thomas B.C."/>
            <person name="Baker B.J."/>
            <person name="Piceno Y.M."/>
            <person name="Andersen G.L."/>
            <person name="Banfield J.F."/>
        </authorList>
    </citation>
    <scope>NUCLEOTIDE SEQUENCE [LARGE SCALE GENOMIC DNA]</scope>
</reference>
<evidence type="ECO:0000256" key="3">
    <source>
        <dbReference type="ARBA" id="ARBA00022679"/>
    </source>
</evidence>
<dbReference type="PANTHER" id="PTHR12001">
    <property type="entry name" value="GERANYLGERANYL PYROPHOSPHATE SYNTHASE"/>
    <property type="match status" value="1"/>
</dbReference>
<organism evidence="7 8">
    <name type="scientific">Proteiniphilum acetatigenes</name>
    <dbReference type="NCBI Taxonomy" id="294710"/>
    <lineage>
        <taxon>Bacteria</taxon>
        <taxon>Pseudomonadati</taxon>
        <taxon>Bacteroidota</taxon>
        <taxon>Bacteroidia</taxon>
        <taxon>Bacteroidales</taxon>
        <taxon>Dysgonomonadaceae</taxon>
        <taxon>Proteiniphilum</taxon>
    </lineage>
</organism>
<dbReference type="GO" id="GO:0046872">
    <property type="term" value="F:metal ion binding"/>
    <property type="evidence" value="ECO:0007669"/>
    <property type="project" value="UniProtKB-KW"/>
</dbReference>
<dbReference type="SFLD" id="SFLDS00005">
    <property type="entry name" value="Isoprenoid_Synthase_Type_I"/>
    <property type="match status" value="1"/>
</dbReference>
<evidence type="ECO:0000256" key="2">
    <source>
        <dbReference type="ARBA" id="ARBA00006706"/>
    </source>
</evidence>
<dbReference type="GO" id="GO:0004659">
    <property type="term" value="F:prenyltransferase activity"/>
    <property type="evidence" value="ECO:0007669"/>
    <property type="project" value="InterPro"/>
</dbReference>
<accession>A0A117M081</accession>
<dbReference type="CDD" id="cd00685">
    <property type="entry name" value="Trans_IPPS_HT"/>
    <property type="match status" value="1"/>
</dbReference>
<keyword evidence="5" id="KW-0460">Magnesium</keyword>
<dbReference type="GO" id="GO:0008299">
    <property type="term" value="P:isoprenoid biosynthetic process"/>
    <property type="evidence" value="ECO:0007669"/>
    <property type="project" value="InterPro"/>
</dbReference>
<evidence type="ECO:0008006" key="9">
    <source>
        <dbReference type="Google" id="ProtNLM"/>
    </source>
</evidence>